<dbReference type="InterPro" id="IPR016163">
    <property type="entry name" value="Ald_DH_C"/>
</dbReference>
<dbReference type="InterPro" id="IPR016162">
    <property type="entry name" value="Ald_DH_N"/>
</dbReference>
<dbReference type="InterPro" id="IPR016161">
    <property type="entry name" value="Ald_DH/histidinol_DH"/>
</dbReference>
<dbReference type="GeneID" id="68311260"/>
<protein>
    <recommendedName>
        <fullName evidence="10">Aldehyde dehydrogenase</fullName>
    </recommendedName>
</protein>
<dbReference type="InterPro" id="IPR015590">
    <property type="entry name" value="Aldehyde_DH_dom"/>
</dbReference>
<dbReference type="PANTHER" id="PTHR43720">
    <property type="entry name" value="2-AMINOMUCONIC SEMIALDEHYDE DEHYDROGENASE"/>
    <property type="match status" value="1"/>
</dbReference>
<dbReference type="CDD" id="cd12148">
    <property type="entry name" value="fungal_TF_MHR"/>
    <property type="match status" value="1"/>
</dbReference>
<dbReference type="RefSeq" id="XP_044685419.1">
    <property type="nucleotide sequence ID" value="XM_044821119.1"/>
</dbReference>
<evidence type="ECO:0000259" key="6">
    <source>
        <dbReference type="Pfam" id="PF00171"/>
    </source>
</evidence>
<dbReference type="EMBL" id="JAHBCI010000002">
    <property type="protein sequence ID" value="KAG9506420.1"/>
    <property type="molecule type" value="Genomic_DNA"/>
</dbReference>
<feature type="domain" description="Amidohydrolase-related" evidence="7">
    <location>
        <begin position="466"/>
        <end position="574"/>
    </location>
</feature>
<evidence type="ECO:0000313" key="8">
    <source>
        <dbReference type="EMBL" id="KAG9506420.1"/>
    </source>
</evidence>
<dbReference type="Pfam" id="PF04909">
    <property type="entry name" value="Amidohydro_2"/>
    <property type="match status" value="1"/>
</dbReference>
<dbReference type="GO" id="GO:0016620">
    <property type="term" value="F:oxidoreductase activity, acting on the aldehyde or oxo group of donors, NAD or NADP as acceptor"/>
    <property type="evidence" value="ECO:0007669"/>
    <property type="project" value="InterPro"/>
</dbReference>
<dbReference type="KEGG" id="fmu:J7337_003403"/>
<dbReference type="PROSITE" id="PS00687">
    <property type="entry name" value="ALDEHYDE_DEHYDR_GLU"/>
    <property type="match status" value="1"/>
</dbReference>
<evidence type="ECO:0000259" key="7">
    <source>
        <dbReference type="Pfam" id="PF04909"/>
    </source>
</evidence>
<dbReference type="SUPFAM" id="SSF53720">
    <property type="entry name" value="ALDH-like"/>
    <property type="match status" value="1"/>
</dbReference>
<dbReference type="AlphaFoldDB" id="A0A9P8IV07"/>
<accession>A0A9P8IV07</accession>
<dbReference type="InterPro" id="IPR032466">
    <property type="entry name" value="Metal_Hydrolase"/>
</dbReference>
<dbReference type="InterPro" id="IPR016160">
    <property type="entry name" value="Ald_DH_CS_CYS"/>
</dbReference>
<dbReference type="InterPro" id="IPR029510">
    <property type="entry name" value="Ald_DH_CS_GLU"/>
</dbReference>
<keyword evidence="2 5" id="KW-0560">Oxidoreductase</keyword>
<comment type="similarity">
    <text evidence="1 5">Belongs to the aldehyde dehydrogenase family.</text>
</comment>
<evidence type="ECO:0000313" key="9">
    <source>
        <dbReference type="Proteomes" id="UP000827133"/>
    </source>
</evidence>
<dbReference type="PANTHER" id="PTHR43720:SF2">
    <property type="entry name" value="2-AMINOMUCONIC SEMIALDEHYDE DEHYDROGENASE"/>
    <property type="match status" value="1"/>
</dbReference>
<dbReference type="InterPro" id="IPR006680">
    <property type="entry name" value="Amidohydro-rel"/>
</dbReference>
<organism evidence="8 9">
    <name type="scientific">Fusarium musae</name>
    <dbReference type="NCBI Taxonomy" id="1042133"/>
    <lineage>
        <taxon>Eukaryota</taxon>
        <taxon>Fungi</taxon>
        <taxon>Dikarya</taxon>
        <taxon>Ascomycota</taxon>
        <taxon>Pezizomycotina</taxon>
        <taxon>Sordariomycetes</taxon>
        <taxon>Hypocreomycetidae</taxon>
        <taxon>Hypocreales</taxon>
        <taxon>Nectriaceae</taxon>
        <taxon>Fusarium</taxon>
    </lineage>
</organism>
<dbReference type="FunFam" id="3.40.605.10:FF:000007">
    <property type="entry name" value="NAD/NADP-dependent betaine aldehyde dehydrogenase"/>
    <property type="match status" value="1"/>
</dbReference>
<keyword evidence="3" id="KW-0520">NAD</keyword>
<dbReference type="Gene3D" id="3.20.20.140">
    <property type="entry name" value="Metal-dependent hydrolases"/>
    <property type="match status" value="1"/>
</dbReference>
<dbReference type="Pfam" id="PF00171">
    <property type="entry name" value="Aldedh"/>
    <property type="match status" value="1"/>
</dbReference>
<dbReference type="Gene3D" id="3.40.309.10">
    <property type="entry name" value="Aldehyde Dehydrogenase, Chain A, domain 2"/>
    <property type="match status" value="1"/>
</dbReference>
<feature type="active site" evidence="4">
    <location>
        <position position="277"/>
    </location>
</feature>
<reference evidence="8" key="1">
    <citation type="journal article" date="2021" name="Mol. Plant Microbe Interact.">
        <title>Telomere to telomere genome assembly of Fusarium musae F31, causal agent of crown rot disease of banana.</title>
        <authorList>
            <person name="Degradi L."/>
            <person name="Tava V."/>
            <person name="Kunova A."/>
            <person name="Cortesi P."/>
            <person name="Saracchi M."/>
            <person name="Pasquali M."/>
        </authorList>
    </citation>
    <scope>NUCLEOTIDE SEQUENCE</scope>
    <source>
        <strain evidence="8">F31</strain>
    </source>
</reference>
<dbReference type="PROSITE" id="PS00070">
    <property type="entry name" value="ALDEHYDE_DEHYDR_CYS"/>
    <property type="match status" value="1"/>
</dbReference>
<dbReference type="Proteomes" id="UP000827133">
    <property type="component" value="Unassembled WGS sequence"/>
</dbReference>
<keyword evidence="9" id="KW-1185">Reference proteome</keyword>
<evidence type="ECO:0000256" key="3">
    <source>
        <dbReference type="ARBA" id="ARBA00023027"/>
    </source>
</evidence>
<sequence>MPNSPIKTVWQLQTLASAERFISSENVSAQLSLQNYVSNEFDTSSPANYVDSINPKTGRSFARVPISSTAQVDHALQAATDAFKTWSKTTASFRSKLLERVACLIEKNKEPLAVWESIDQGKTLARARVEVDRAATNFRYFSTFILHQENAVRMIDGVALTYEHRSPTGVFALISPWNMPLYLLTWKIAPCLAFGCTAVAKPSEFTSMSAFLLCEIFRLAEIPPGVINIVFGDGATTGSRLVQSSLVKGVSFTGSTATGIKIRRDTADQIYKHISLELGGKNPTLVFDDVDLEKAVQTAATAAFENQGEICLCGSRIYVQSRIYDSFVTSLKAYVESNYKCGDRTGAVASLQHYSKIVSYLTLAKEENATFITGSVPPLEPSDGYWVEPVILTNVSTSSRIMQDEIFGPVVTVTRFETEEECVQLANDSAYGLAAVLLTKDGARMRRVVDEKSVDIYVDSKHFRTVQDNCFDPKVRLRDMDQSGVHVQVLSTVPILFFYDKPGKMVAQLARALNDHLSQVCTEYPTRFVGLATVPLQDVQASVEELKRAKYTLGLKGVEIGTTVGDMNLDDPRTGATDIDRITLKHVVGQIEQSYLQCRLSNKDEPTLANITPAGTALRALKQDYDTLQAREASQSKLIDLLTSLPEAEAQHILSRMRSGTPAETILNQVMAADALVQLAVAPESRLRYKLLYKTKMPQELLHNNPYLDTLIYEGASLYSQDNISSPSESSRVQDAGTPSKANAHSTAYLMPFHAAHVVDPLLSNAKPSLWTSVCKDDTLMRDLLSVWLRCEYSFASAFQKDYFLQDMIALREDFCSELLVNAVLAYCCVCYTALPDRAEYWNPKTLTYRFMAEAKRLWELEALEPRITTIHAGIMFEVFHNLSGLDEIGQVYRISYVSMANRLNLFDTPIPGSSEITRKGNVFTAWALFKWDTLVSFALQQAPLLTKPPLEPLPDPETDSQWYGEIWVKYPQNAHLTPSLFGHLFKAKSELRIIMHRFCTMSYTRGSRVRVKEAYELYTQLKKWQAGLPDCLQPKSIVFPAQLQLHGYLHHLILAIMEPLDNAEIAVALDQEPNAKDIIAEARRNAQTILRLYYIRHGFETMDSFVMVPLSSICFRCLDRITDQTPHADLEVMRSSLMLVVYGLYQQHRNHYLSKALYRVVRARMRPQELDLVKETLELEEENAEQLGLQQAVRSSWPVIFVKRREDLAAHFLKNVVGELKVNEMSLNT</sequence>
<gene>
    <name evidence="8" type="ORF">J7337_003403</name>
</gene>
<evidence type="ECO:0008006" key="10">
    <source>
        <dbReference type="Google" id="ProtNLM"/>
    </source>
</evidence>
<evidence type="ECO:0000256" key="1">
    <source>
        <dbReference type="ARBA" id="ARBA00009986"/>
    </source>
</evidence>
<dbReference type="Gene3D" id="3.40.605.10">
    <property type="entry name" value="Aldehyde Dehydrogenase, Chain A, domain 1"/>
    <property type="match status" value="1"/>
</dbReference>
<name>A0A9P8IV07_9HYPO</name>
<evidence type="ECO:0000256" key="4">
    <source>
        <dbReference type="PROSITE-ProRule" id="PRU10007"/>
    </source>
</evidence>
<evidence type="ECO:0000256" key="2">
    <source>
        <dbReference type="ARBA" id="ARBA00023002"/>
    </source>
</evidence>
<evidence type="ECO:0000256" key="5">
    <source>
        <dbReference type="RuleBase" id="RU003345"/>
    </source>
</evidence>
<comment type="caution">
    <text evidence="8">The sequence shown here is derived from an EMBL/GenBank/DDBJ whole genome shotgun (WGS) entry which is preliminary data.</text>
</comment>
<feature type="domain" description="Aldehyde dehydrogenase" evidence="6">
    <location>
        <begin position="48"/>
        <end position="451"/>
    </location>
</feature>
<proteinExistence type="inferred from homology"/>
<dbReference type="GO" id="GO:0016787">
    <property type="term" value="F:hydrolase activity"/>
    <property type="evidence" value="ECO:0007669"/>
    <property type="project" value="InterPro"/>
</dbReference>
<dbReference type="SUPFAM" id="SSF51556">
    <property type="entry name" value="Metallo-dependent hydrolases"/>
    <property type="match status" value="1"/>
</dbReference>